<protein>
    <submittedName>
        <fullName evidence="1">Transcriptional regulator</fullName>
    </submittedName>
</protein>
<dbReference type="STRING" id="870482.SAMN04487987_101151"/>
<dbReference type="Proteomes" id="UP000199439">
    <property type="component" value="Unassembled WGS sequence"/>
</dbReference>
<reference evidence="2" key="1">
    <citation type="submission" date="2016-10" db="EMBL/GenBank/DDBJ databases">
        <authorList>
            <person name="Varghese N."/>
            <person name="Submissions S."/>
        </authorList>
    </citation>
    <scope>NUCLEOTIDE SEQUENCE [LARGE SCALE GENOMIC DNA]</scope>
    <source>
        <strain evidence="2">DSM 25730</strain>
    </source>
</reference>
<organism evidence="1 2">
    <name type="scientific">Algibacter pectinivorans</name>
    <dbReference type="NCBI Taxonomy" id="870482"/>
    <lineage>
        <taxon>Bacteria</taxon>
        <taxon>Pseudomonadati</taxon>
        <taxon>Bacteroidota</taxon>
        <taxon>Flavobacteriia</taxon>
        <taxon>Flavobacteriales</taxon>
        <taxon>Flavobacteriaceae</taxon>
        <taxon>Algibacter</taxon>
    </lineage>
</organism>
<evidence type="ECO:0000313" key="1">
    <source>
        <dbReference type="EMBL" id="SFC82684.1"/>
    </source>
</evidence>
<dbReference type="InterPro" id="IPR012349">
    <property type="entry name" value="Split_barrel_FMN-bd"/>
</dbReference>
<dbReference type="AlphaFoldDB" id="A0A1I1MBE3"/>
<proteinExistence type="predicted"/>
<name>A0A1I1MBE3_9FLAO</name>
<evidence type="ECO:0000313" key="2">
    <source>
        <dbReference type="Proteomes" id="UP000199439"/>
    </source>
</evidence>
<keyword evidence="2" id="KW-1185">Reference proteome</keyword>
<dbReference type="Gene3D" id="2.30.110.10">
    <property type="entry name" value="Electron Transport, Fmn-binding Protein, Chain A"/>
    <property type="match status" value="1"/>
</dbReference>
<dbReference type="EMBL" id="FOMI01000001">
    <property type="protein sequence ID" value="SFC82684.1"/>
    <property type="molecule type" value="Genomic_DNA"/>
</dbReference>
<gene>
    <name evidence="1" type="ORF">SAMN04487987_101151</name>
</gene>
<accession>A0A1I1MBE3</accession>
<sequence length="78" mass="9106">MTEFLEAPEHKYVLEPDNKSMNAYLNYIKMFEISIDSWEGKFKLSQDKKPEDIDNAKAELVRANKESVEAFLAKCFEV</sequence>